<dbReference type="GO" id="GO:0003796">
    <property type="term" value="F:lysozyme activity"/>
    <property type="evidence" value="ECO:0007669"/>
    <property type="project" value="InterPro"/>
</dbReference>
<organism evidence="3 4">
    <name type="scientific">Roseburia intestinalis</name>
    <dbReference type="NCBI Taxonomy" id="166486"/>
    <lineage>
        <taxon>Bacteria</taxon>
        <taxon>Bacillati</taxon>
        <taxon>Bacillota</taxon>
        <taxon>Clostridia</taxon>
        <taxon>Lachnospirales</taxon>
        <taxon>Lachnospiraceae</taxon>
        <taxon>Roseburia</taxon>
    </lineage>
</organism>
<protein>
    <submittedName>
        <fullName evidence="3">DUF4280 domain-containing protein</fullName>
    </submittedName>
</protein>
<keyword evidence="1" id="KW-0929">Antimicrobial</keyword>
<dbReference type="EMBL" id="QRQN01000039">
    <property type="protein sequence ID" value="RHN02433.1"/>
    <property type="molecule type" value="Genomic_DNA"/>
</dbReference>
<dbReference type="Proteomes" id="UP000283586">
    <property type="component" value="Unassembled WGS sequence"/>
</dbReference>
<comment type="caution">
    <text evidence="3">The sequence shown here is derived from an EMBL/GenBank/DDBJ whole genome shotgun (WGS) entry which is preliminary data.</text>
</comment>
<dbReference type="GO" id="GO:0042742">
    <property type="term" value="P:defense response to bacterium"/>
    <property type="evidence" value="ECO:0007669"/>
    <property type="project" value="UniProtKB-KW"/>
</dbReference>
<dbReference type="InterPro" id="IPR023347">
    <property type="entry name" value="Lysozyme_dom_sf"/>
</dbReference>
<name>A0A3R6K7K9_9FIRM</name>
<dbReference type="GeneID" id="61431579"/>
<reference evidence="3 4" key="1">
    <citation type="submission" date="2018-08" db="EMBL/GenBank/DDBJ databases">
        <title>A genome reference for cultivated species of the human gut microbiota.</title>
        <authorList>
            <person name="Zou Y."/>
            <person name="Xue W."/>
            <person name="Luo G."/>
        </authorList>
    </citation>
    <scope>NUCLEOTIDE SEQUENCE [LARGE SCALE GENOMIC DNA]</scope>
    <source>
        <strain evidence="3 4">AF31-21AC</strain>
    </source>
</reference>
<dbReference type="RefSeq" id="WP_006859535.1">
    <property type="nucleotide sequence ID" value="NZ_CP102289.1"/>
</dbReference>
<evidence type="ECO:0000313" key="3">
    <source>
        <dbReference type="EMBL" id="RHN02433.1"/>
    </source>
</evidence>
<accession>A0A3R6K7K9</accession>
<dbReference type="GO" id="GO:0031640">
    <property type="term" value="P:killing of cells of another organism"/>
    <property type="evidence" value="ECO:0007669"/>
    <property type="project" value="UniProtKB-KW"/>
</dbReference>
<dbReference type="InterPro" id="IPR023346">
    <property type="entry name" value="Lysozyme-like_dom_sf"/>
</dbReference>
<proteinExistence type="predicted"/>
<dbReference type="Pfam" id="PF14107">
    <property type="entry name" value="DUF4280"/>
    <property type="match status" value="1"/>
</dbReference>
<sequence length="422" mass="48451">MSVFDRYGNFVYLNDGSLSSEEEAEEEKKRQEQLCELMSMYQHYRGIVAEPQYVPRGSKLRCQYGTEFVQLDCFEDYGIYRGIWPLLTTLDCRPENIHNFGSCLCPEANYRNRLPMTVANTVDGKTAIKAIYNEFPHICIPLVDEENGWRQVKKDLLVEANAHRDASVLLSNAVLVCQYGGIITIVDVLSGNEDDENKGNLLEQLSTEYIEWLIKAEGTKLYPYIDEKDNDEAKSRKNVTLGPGITFDSTTRNWDILETYLGWTEDDINTIITDLYDRGVKYSEDSKYAITLQNAKQILNVLAQEIYIPDVNRAIEAYRDEADEEVIYSQRELEAMFDYSFNTGLSATADTGYTYSSSIDNPDKIIYYYLRKDLQGAVGAVKKFGNEGNRRRINQLYLFFKGYKFIDGADEALKPHRDELGF</sequence>
<gene>
    <name evidence="3" type="ORF">DWZ31_18845</name>
</gene>
<evidence type="ECO:0000256" key="2">
    <source>
        <dbReference type="ARBA" id="ARBA00022638"/>
    </source>
</evidence>
<dbReference type="Gene3D" id="1.10.530.40">
    <property type="match status" value="1"/>
</dbReference>
<evidence type="ECO:0000256" key="1">
    <source>
        <dbReference type="ARBA" id="ARBA00022529"/>
    </source>
</evidence>
<dbReference type="SUPFAM" id="SSF53955">
    <property type="entry name" value="Lysozyme-like"/>
    <property type="match status" value="1"/>
</dbReference>
<dbReference type="AlphaFoldDB" id="A0A3R6K7K9"/>
<dbReference type="InterPro" id="IPR025460">
    <property type="entry name" value="DUF4280"/>
</dbReference>
<evidence type="ECO:0000313" key="4">
    <source>
        <dbReference type="Proteomes" id="UP000283586"/>
    </source>
</evidence>
<keyword evidence="2" id="KW-0081">Bacteriolytic enzyme</keyword>